<dbReference type="Pfam" id="PF07690">
    <property type="entry name" value="MFS_1"/>
    <property type="match status" value="1"/>
</dbReference>
<dbReference type="GO" id="GO:0005886">
    <property type="term" value="C:plasma membrane"/>
    <property type="evidence" value="ECO:0007669"/>
    <property type="project" value="TreeGrafter"/>
</dbReference>
<feature type="transmembrane region" description="Helical" evidence="5">
    <location>
        <begin position="119"/>
        <end position="141"/>
    </location>
</feature>
<dbReference type="OrthoDB" id="9812221at2"/>
<gene>
    <name evidence="7" type="ORF">DW352_02545</name>
</gene>
<feature type="transmembrane region" description="Helical" evidence="5">
    <location>
        <begin position="90"/>
        <end position="107"/>
    </location>
</feature>
<evidence type="ECO:0000256" key="4">
    <source>
        <dbReference type="ARBA" id="ARBA00023136"/>
    </source>
</evidence>
<dbReference type="GO" id="GO:0022857">
    <property type="term" value="F:transmembrane transporter activity"/>
    <property type="evidence" value="ECO:0007669"/>
    <property type="project" value="InterPro"/>
</dbReference>
<dbReference type="AlphaFoldDB" id="A0A345ZRE6"/>
<name>A0A345ZRE6_9HYPH</name>
<feature type="transmembrane region" description="Helical" evidence="5">
    <location>
        <begin position="386"/>
        <end position="406"/>
    </location>
</feature>
<dbReference type="PANTHER" id="PTHR23501">
    <property type="entry name" value="MAJOR FACILITATOR SUPERFAMILY"/>
    <property type="match status" value="1"/>
</dbReference>
<dbReference type="PROSITE" id="PS50850">
    <property type="entry name" value="MFS"/>
    <property type="match status" value="1"/>
</dbReference>
<feature type="transmembrane region" description="Helical" evidence="5">
    <location>
        <begin position="441"/>
        <end position="461"/>
    </location>
</feature>
<dbReference type="SUPFAM" id="SSF103473">
    <property type="entry name" value="MFS general substrate transporter"/>
    <property type="match status" value="1"/>
</dbReference>
<dbReference type="Gene3D" id="1.20.1720.10">
    <property type="entry name" value="Multidrug resistance protein D"/>
    <property type="match status" value="1"/>
</dbReference>
<feature type="transmembrane region" description="Helical" evidence="5">
    <location>
        <begin position="32"/>
        <end position="50"/>
    </location>
</feature>
<feature type="domain" description="Major facilitator superfamily (MFS) profile" evidence="6">
    <location>
        <begin position="1"/>
        <end position="468"/>
    </location>
</feature>
<evidence type="ECO:0000256" key="2">
    <source>
        <dbReference type="ARBA" id="ARBA00022692"/>
    </source>
</evidence>
<evidence type="ECO:0000256" key="5">
    <source>
        <dbReference type="SAM" id="Phobius"/>
    </source>
</evidence>
<organism evidence="7 8">
    <name type="scientific">Pseudolabrys taiwanensis</name>
    <dbReference type="NCBI Taxonomy" id="331696"/>
    <lineage>
        <taxon>Bacteria</taxon>
        <taxon>Pseudomonadati</taxon>
        <taxon>Pseudomonadota</taxon>
        <taxon>Alphaproteobacteria</taxon>
        <taxon>Hyphomicrobiales</taxon>
        <taxon>Xanthobacteraceae</taxon>
        <taxon>Pseudolabrys</taxon>
    </lineage>
</organism>
<feature type="transmembrane region" description="Helical" evidence="5">
    <location>
        <begin position="209"/>
        <end position="228"/>
    </location>
</feature>
<evidence type="ECO:0000259" key="6">
    <source>
        <dbReference type="PROSITE" id="PS50850"/>
    </source>
</evidence>
<dbReference type="Proteomes" id="UP000254889">
    <property type="component" value="Chromosome"/>
</dbReference>
<reference evidence="7 8" key="1">
    <citation type="submission" date="2018-07" db="EMBL/GenBank/DDBJ databases">
        <authorList>
            <person name="Quirk P.G."/>
            <person name="Krulwich T.A."/>
        </authorList>
    </citation>
    <scope>NUCLEOTIDE SEQUENCE [LARGE SCALE GENOMIC DNA]</scope>
    <source>
        <strain evidence="7 8">CC-BB4</strain>
    </source>
</reference>
<dbReference type="PROSITE" id="PS00217">
    <property type="entry name" value="SUGAR_TRANSPORT_2"/>
    <property type="match status" value="1"/>
</dbReference>
<proteinExistence type="predicted"/>
<accession>A0A345ZRE6</accession>
<dbReference type="InterPro" id="IPR020846">
    <property type="entry name" value="MFS_dom"/>
</dbReference>
<dbReference type="InterPro" id="IPR036259">
    <property type="entry name" value="MFS_trans_sf"/>
</dbReference>
<feature type="transmembrane region" description="Helical" evidence="5">
    <location>
        <begin position="286"/>
        <end position="307"/>
    </location>
</feature>
<dbReference type="PANTHER" id="PTHR23501:SF197">
    <property type="entry name" value="COMD"/>
    <property type="match status" value="1"/>
</dbReference>
<dbReference type="Gene3D" id="1.20.1250.20">
    <property type="entry name" value="MFS general substrate transporter like domains"/>
    <property type="match status" value="1"/>
</dbReference>
<feature type="transmembrane region" description="Helical" evidence="5">
    <location>
        <begin position="176"/>
        <end position="197"/>
    </location>
</feature>
<evidence type="ECO:0000256" key="3">
    <source>
        <dbReference type="ARBA" id="ARBA00022989"/>
    </source>
</evidence>
<evidence type="ECO:0000256" key="1">
    <source>
        <dbReference type="ARBA" id="ARBA00004141"/>
    </source>
</evidence>
<evidence type="ECO:0000313" key="7">
    <source>
        <dbReference type="EMBL" id="AXK79493.1"/>
    </source>
</evidence>
<protein>
    <submittedName>
        <fullName evidence="7">MFS transporter</fullName>
    </submittedName>
</protein>
<keyword evidence="2 5" id="KW-0812">Transmembrane</keyword>
<feature type="transmembrane region" description="Helical" evidence="5">
    <location>
        <begin position="341"/>
        <end position="365"/>
    </location>
</feature>
<feature type="transmembrane region" description="Helical" evidence="5">
    <location>
        <begin position="62"/>
        <end position="84"/>
    </location>
</feature>
<feature type="transmembrane region" description="Helical" evidence="5">
    <location>
        <begin position="314"/>
        <end position="335"/>
    </location>
</feature>
<evidence type="ECO:0000313" key="8">
    <source>
        <dbReference type="Proteomes" id="UP000254889"/>
    </source>
</evidence>
<dbReference type="InterPro" id="IPR011701">
    <property type="entry name" value="MFS"/>
</dbReference>
<dbReference type="EMBL" id="CP031417">
    <property type="protein sequence ID" value="AXK79493.1"/>
    <property type="molecule type" value="Genomic_DNA"/>
</dbReference>
<comment type="subcellular location">
    <subcellularLocation>
        <location evidence="1">Membrane</location>
        <topology evidence="1">Multi-pass membrane protein</topology>
    </subcellularLocation>
</comment>
<keyword evidence="4 5" id="KW-0472">Membrane</keyword>
<feature type="transmembrane region" description="Helical" evidence="5">
    <location>
        <begin position="249"/>
        <end position="274"/>
    </location>
</feature>
<keyword evidence="3 5" id="KW-1133">Transmembrane helix</keyword>
<keyword evidence="8" id="KW-1185">Reference proteome</keyword>
<dbReference type="KEGG" id="ptaw:DW352_02545"/>
<sequence>MLPMFLAVVDQTIIATALPAIAAATGELERTSWVVVSYLIAATIAAPVYGRLGDSFGRQRMMYVALTIFIVASLLCAASNTILLLTLARILQGFGGGGLMTLSQALIGEAIPPRERARYQGYIATVAVCANSFGPVAGGYLTEHFGWQSIFLVNVPIGILALGLTMRLPAARGERLAWRADPGGVVLFTIFVATALLSLEQFQRADMQALPIGGLLLAVSIIAIVLLVRQEGRTPSPLIPLNLLKQSAIWHSDALAACHGAALVALITFLPVYLQVVRGVSPSETGLLLVPLTVGIGTGSLVTGRLVSRTGRTTVFPIFGLVLVTANLLVIALWANEFGTIGFAGLMLWNGVFMGTVMGVVQVTVQSAAGAMRLGEAAASVQFSRSIGAAFGTAVVGTLLFAYLSLKNPEAARVFKMMVEGGHVALAPEQRAIVRADIADAFRAAFLLIAGFTACGFFLALTNPMRRI</sequence>
<dbReference type="PRINTS" id="PR01036">
    <property type="entry name" value="TCRTETB"/>
</dbReference>
<feature type="transmembrane region" description="Helical" evidence="5">
    <location>
        <begin position="147"/>
        <end position="164"/>
    </location>
</feature>
<dbReference type="InterPro" id="IPR005829">
    <property type="entry name" value="Sugar_transporter_CS"/>
</dbReference>